<dbReference type="Gene3D" id="3.40.50.300">
    <property type="entry name" value="P-loop containing nucleotide triphosphate hydrolases"/>
    <property type="match status" value="1"/>
</dbReference>
<dbReference type="AlphaFoldDB" id="A0A1B1YXE4"/>
<dbReference type="KEGG" id="gbi:PG2T_07630"/>
<sequence>MAVELPGADIPLEDDLAEALELTRAAGGQVVGTLTCRRAQVDPALFIGSGKAAELAQQVADACAELVIFNHPLSPSQERNLERLLKCQVVDRIGLILDIFARRARSHEGKLQVELAQLRHLSTRLVRGWTHLERQKGGIGLRGPGESQLETDRRLLRARLRQLETRLERLVGQRINSRRQRTRSETPTVALVGYTNSGKSTLFNALTAADVFAADLLFATLDSTLRRLELPDCEPLVLVDTVGFVRRLPHDLVAAFRSTLEEVRSASLLLHVVDASRDDQRQLMLQQVNGVLQDIGAGDIPQIEVMNKIDLTTRAPLRSGGELGGPERVWLSARSSAGLDLLRDAIGERFADGISHQSLHLPRCDGRLRAQVFRLAQVRHEQFDADGGWQVEFDIRRRELGQLAPLLAAAQVLPARARPVEQ</sequence>
<dbReference type="InterPro" id="IPR030394">
    <property type="entry name" value="G_HFLX_dom"/>
</dbReference>
<feature type="binding site" evidence="8">
    <location>
        <position position="200"/>
    </location>
    <ligand>
        <name>Mg(2+)</name>
        <dbReference type="ChEBI" id="CHEBI:18420"/>
    </ligand>
</feature>
<dbReference type="OrthoDB" id="9812272at2"/>
<dbReference type="EMBL" id="CP014671">
    <property type="protein sequence ID" value="ANX05544.1"/>
    <property type="molecule type" value="Genomic_DNA"/>
</dbReference>
<feature type="coiled-coil region" evidence="9">
    <location>
        <begin position="146"/>
        <end position="180"/>
    </location>
</feature>
<dbReference type="GO" id="GO:0005737">
    <property type="term" value="C:cytoplasm"/>
    <property type="evidence" value="ECO:0007669"/>
    <property type="project" value="UniProtKB-SubCell"/>
</dbReference>
<dbReference type="NCBIfam" id="TIGR03156">
    <property type="entry name" value="GTP_HflX"/>
    <property type="match status" value="1"/>
</dbReference>
<dbReference type="GO" id="GO:0043022">
    <property type="term" value="F:ribosome binding"/>
    <property type="evidence" value="ECO:0007669"/>
    <property type="project" value="TreeGrafter"/>
</dbReference>
<dbReference type="GO" id="GO:0005525">
    <property type="term" value="F:GTP binding"/>
    <property type="evidence" value="ECO:0007669"/>
    <property type="project" value="UniProtKB-UniRule"/>
</dbReference>
<dbReference type="Pfam" id="PF13167">
    <property type="entry name" value="GTP-bdg_N"/>
    <property type="match status" value="1"/>
</dbReference>
<comment type="cofactor">
    <cofactor evidence="8">
        <name>Mg(2+)</name>
        <dbReference type="ChEBI" id="CHEBI:18420"/>
    </cofactor>
</comment>
<keyword evidence="1 6" id="KW-0963">Cytoplasm</keyword>
<dbReference type="PROSITE" id="PS51705">
    <property type="entry name" value="G_HFLX"/>
    <property type="match status" value="1"/>
</dbReference>
<feature type="binding site" evidence="8">
    <location>
        <position position="220"/>
    </location>
    <ligand>
        <name>Mg(2+)</name>
        <dbReference type="ChEBI" id="CHEBI:18420"/>
    </ligand>
</feature>
<evidence type="ECO:0000256" key="6">
    <source>
        <dbReference type="HAMAP-Rule" id="MF_00900"/>
    </source>
</evidence>
<reference evidence="12" key="1">
    <citation type="submission" date="2016-03" db="EMBL/GenBank/DDBJ databases">
        <title>Complete genome sequence of Solimmundus cernigliae, representing a novel lineage of polycyclic aromatic hydrocarbon degraders within the Gammaproteobacteria.</title>
        <authorList>
            <person name="Singleton D.R."/>
            <person name="Dickey A.N."/>
            <person name="Scholl E.H."/>
            <person name="Wright F.A."/>
            <person name="Aitken M.D."/>
        </authorList>
    </citation>
    <scope>NUCLEOTIDE SEQUENCE [LARGE SCALE GENOMIC DNA]</scope>
    <source>
        <strain evidence="12">TR3.2</strain>
    </source>
</reference>
<feature type="binding site" evidence="7">
    <location>
        <begin position="218"/>
        <end position="222"/>
    </location>
    <ligand>
        <name>GTP</name>
        <dbReference type="ChEBI" id="CHEBI:37565"/>
    </ligand>
</feature>
<gene>
    <name evidence="6" type="primary">hflX</name>
    <name evidence="11" type="ORF">PG2T_07630</name>
</gene>
<evidence type="ECO:0000256" key="7">
    <source>
        <dbReference type="PIRSR" id="PIRSR006809-1"/>
    </source>
</evidence>
<dbReference type="GO" id="GO:0003924">
    <property type="term" value="F:GTPase activity"/>
    <property type="evidence" value="ECO:0007669"/>
    <property type="project" value="UniProtKB-UniRule"/>
</dbReference>
<evidence type="ECO:0000256" key="2">
    <source>
        <dbReference type="ARBA" id="ARBA00022723"/>
    </source>
</evidence>
<dbReference type="Gene3D" id="3.40.50.11060">
    <property type="entry name" value="GTPase HflX, N-terminal domain"/>
    <property type="match status" value="1"/>
</dbReference>
<comment type="subunit">
    <text evidence="6">Monomer. Associates with the 50S ribosomal subunit.</text>
</comment>
<dbReference type="InterPro" id="IPR032305">
    <property type="entry name" value="GTP-bd_M"/>
</dbReference>
<dbReference type="Proteomes" id="UP000092952">
    <property type="component" value="Chromosome"/>
</dbReference>
<dbReference type="InterPro" id="IPR027417">
    <property type="entry name" value="P-loop_NTPase"/>
</dbReference>
<dbReference type="Pfam" id="PF01926">
    <property type="entry name" value="MMR_HSR1"/>
    <property type="match status" value="1"/>
</dbReference>
<keyword evidence="2 8" id="KW-0479">Metal-binding</keyword>
<evidence type="ECO:0000256" key="4">
    <source>
        <dbReference type="ARBA" id="ARBA00022842"/>
    </source>
</evidence>
<feature type="binding site" evidence="7">
    <location>
        <begin position="240"/>
        <end position="243"/>
    </location>
    <ligand>
        <name>GTP</name>
        <dbReference type="ChEBI" id="CHEBI:37565"/>
    </ligand>
</feature>
<dbReference type="InParanoid" id="A0A1B1YXE4"/>
<dbReference type="FunFam" id="3.40.50.11060:FF:000001">
    <property type="entry name" value="GTPase HflX"/>
    <property type="match status" value="1"/>
</dbReference>
<dbReference type="CDD" id="cd01878">
    <property type="entry name" value="HflX"/>
    <property type="match status" value="1"/>
</dbReference>
<evidence type="ECO:0000256" key="8">
    <source>
        <dbReference type="PIRSR" id="PIRSR006809-2"/>
    </source>
</evidence>
<comment type="subcellular location">
    <subcellularLocation>
        <location evidence="6">Cytoplasm</location>
    </subcellularLocation>
    <text evidence="6">May associate with membranes.</text>
</comment>
<keyword evidence="4 8" id="KW-0460">Magnesium</keyword>
<dbReference type="PRINTS" id="PR00326">
    <property type="entry name" value="GTP1OBG"/>
</dbReference>
<dbReference type="InterPro" id="IPR016496">
    <property type="entry name" value="GTPase_HflX"/>
</dbReference>
<dbReference type="STRING" id="1810504.PG2T_07630"/>
<dbReference type="InterPro" id="IPR042108">
    <property type="entry name" value="GTPase_HflX_N_sf"/>
</dbReference>
<evidence type="ECO:0000313" key="12">
    <source>
        <dbReference type="Proteomes" id="UP000092952"/>
    </source>
</evidence>
<accession>A0A1B1YXE4</accession>
<feature type="binding site" evidence="7">
    <location>
        <begin position="307"/>
        <end position="310"/>
    </location>
    <ligand>
        <name>GTP</name>
        <dbReference type="ChEBI" id="CHEBI:37565"/>
    </ligand>
</feature>
<evidence type="ECO:0000256" key="9">
    <source>
        <dbReference type="SAM" id="Coils"/>
    </source>
</evidence>
<proteinExistence type="inferred from homology"/>
<protein>
    <recommendedName>
        <fullName evidence="6">GTPase HflX</fullName>
    </recommendedName>
    <alternativeName>
        <fullName evidence="6">GTP-binding protein HflX</fullName>
    </alternativeName>
</protein>
<dbReference type="GO" id="GO:0046872">
    <property type="term" value="F:metal ion binding"/>
    <property type="evidence" value="ECO:0007669"/>
    <property type="project" value="UniProtKB-KW"/>
</dbReference>
<dbReference type="Gene3D" id="6.10.250.2860">
    <property type="match status" value="1"/>
</dbReference>
<dbReference type="HAMAP" id="MF_00900">
    <property type="entry name" value="GTPase_HflX"/>
    <property type="match status" value="1"/>
</dbReference>
<dbReference type="FunCoup" id="A0A1B1YXE4">
    <property type="interactions" value="503"/>
</dbReference>
<dbReference type="PANTHER" id="PTHR10229">
    <property type="entry name" value="GTP-BINDING PROTEIN HFLX"/>
    <property type="match status" value="1"/>
</dbReference>
<keyword evidence="12" id="KW-1185">Reference proteome</keyword>
<organism evidence="11 12">
    <name type="scientific">Immundisolibacter cernigliae</name>
    <dbReference type="NCBI Taxonomy" id="1810504"/>
    <lineage>
        <taxon>Bacteria</taxon>
        <taxon>Pseudomonadati</taxon>
        <taxon>Pseudomonadota</taxon>
        <taxon>Gammaproteobacteria</taxon>
        <taxon>Immundisolibacterales</taxon>
        <taxon>Immundisolibacteraceae</taxon>
        <taxon>Immundisolibacter</taxon>
    </lineage>
</organism>
<comment type="function">
    <text evidence="6">GTPase that associates with the 50S ribosomal subunit and may have a role during protein synthesis or ribosome biogenesis.</text>
</comment>
<dbReference type="PIRSF" id="PIRSF006809">
    <property type="entry name" value="GTP-binding_hflX_prd"/>
    <property type="match status" value="1"/>
</dbReference>
<comment type="similarity">
    <text evidence="6">Belongs to the TRAFAC class OBG-HflX-like GTPase superfamily. HflX GTPase family.</text>
</comment>
<evidence type="ECO:0000256" key="1">
    <source>
        <dbReference type="ARBA" id="ARBA00022490"/>
    </source>
</evidence>
<dbReference type="NCBIfam" id="NF008280">
    <property type="entry name" value="PRK11058.1"/>
    <property type="match status" value="1"/>
</dbReference>
<feature type="binding site" evidence="7">
    <location>
        <begin position="193"/>
        <end position="200"/>
    </location>
    <ligand>
        <name>GTP</name>
        <dbReference type="ChEBI" id="CHEBI:37565"/>
    </ligand>
</feature>
<dbReference type="PANTHER" id="PTHR10229:SF0">
    <property type="entry name" value="GTP-BINDING PROTEIN 6-RELATED"/>
    <property type="match status" value="1"/>
</dbReference>
<keyword evidence="3 6" id="KW-0547">Nucleotide-binding</keyword>
<evidence type="ECO:0000256" key="5">
    <source>
        <dbReference type="ARBA" id="ARBA00023134"/>
    </source>
</evidence>
<dbReference type="Pfam" id="PF16360">
    <property type="entry name" value="GTP-bdg_M"/>
    <property type="match status" value="1"/>
</dbReference>
<name>A0A1B1YXE4_9GAMM</name>
<dbReference type="SUPFAM" id="SSF52540">
    <property type="entry name" value="P-loop containing nucleoside triphosphate hydrolases"/>
    <property type="match status" value="1"/>
</dbReference>
<evidence type="ECO:0000256" key="3">
    <source>
        <dbReference type="ARBA" id="ARBA00022741"/>
    </source>
</evidence>
<feature type="binding site" evidence="7">
    <location>
        <begin position="332"/>
        <end position="334"/>
    </location>
    <ligand>
        <name>GTP</name>
        <dbReference type="ChEBI" id="CHEBI:37565"/>
    </ligand>
</feature>
<keyword evidence="5 6" id="KW-0342">GTP-binding</keyword>
<keyword evidence="9" id="KW-0175">Coiled coil</keyword>
<evidence type="ECO:0000313" key="11">
    <source>
        <dbReference type="EMBL" id="ANX05544.1"/>
    </source>
</evidence>
<dbReference type="InterPro" id="IPR025121">
    <property type="entry name" value="GTPase_HflX_N"/>
</dbReference>
<evidence type="ECO:0000259" key="10">
    <source>
        <dbReference type="PROSITE" id="PS51705"/>
    </source>
</evidence>
<feature type="domain" description="Hflx-type G" evidence="10">
    <location>
        <begin position="187"/>
        <end position="354"/>
    </location>
</feature>
<dbReference type="InterPro" id="IPR006073">
    <property type="entry name" value="GTP-bd"/>
</dbReference>